<name>A0AAW1YLM2_RUBAR</name>
<organism evidence="2 3">
    <name type="scientific">Rubus argutus</name>
    <name type="common">Southern blackberry</name>
    <dbReference type="NCBI Taxonomy" id="59490"/>
    <lineage>
        <taxon>Eukaryota</taxon>
        <taxon>Viridiplantae</taxon>
        <taxon>Streptophyta</taxon>
        <taxon>Embryophyta</taxon>
        <taxon>Tracheophyta</taxon>
        <taxon>Spermatophyta</taxon>
        <taxon>Magnoliopsida</taxon>
        <taxon>eudicotyledons</taxon>
        <taxon>Gunneridae</taxon>
        <taxon>Pentapetalae</taxon>
        <taxon>rosids</taxon>
        <taxon>fabids</taxon>
        <taxon>Rosales</taxon>
        <taxon>Rosaceae</taxon>
        <taxon>Rosoideae</taxon>
        <taxon>Rosoideae incertae sedis</taxon>
        <taxon>Rubus</taxon>
    </lineage>
</organism>
<sequence length="199" mass="22782">MLMSLGRGRTPPYRGGLNGGSSLTARDLPALVNKGDSHEAFQQPDRNRNRTPSYRKGWDLIPMFYAKDSKGNEYKGKSLRYDYMSCLNCRKWGDHWTIYCPNKAEEAPKSEPSRKRKRKRKLKHKHKRKRQESTCDNTSGAKVGLGSQTDKTMLKAAVNQKSPKLKKRTNRTSKLNCSVSISVTEKPKNQTEPNYMEID</sequence>
<feature type="compositionally biased region" description="Polar residues" evidence="1">
    <location>
        <begin position="134"/>
        <end position="151"/>
    </location>
</feature>
<comment type="caution">
    <text evidence="2">The sequence shown here is derived from an EMBL/GenBank/DDBJ whole genome shotgun (WGS) entry which is preliminary data.</text>
</comment>
<protein>
    <recommendedName>
        <fullName evidence="4">Zinc knuckle CX2CX4HX4C domain-containing protein</fullName>
    </recommendedName>
</protein>
<dbReference type="EMBL" id="JBEDUW010000001">
    <property type="protein sequence ID" value="KAK9949501.1"/>
    <property type="molecule type" value="Genomic_DNA"/>
</dbReference>
<feature type="region of interest" description="Disordered" evidence="1">
    <location>
        <begin position="105"/>
        <end position="199"/>
    </location>
</feature>
<evidence type="ECO:0000313" key="3">
    <source>
        <dbReference type="Proteomes" id="UP001457282"/>
    </source>
</evidence>
<feature type="region of interest" description="Disordered" evidence="1">
    <location>
        <begin position="1"/>
        <end position="25"/>
    </location>
</feature>
<evidence type="ECO:0000256" key="1">
    <source>
        <dbReference type="SAM" id="MobiDB-lite"/>
    </source>
</evidence>
<keyword evidence="3" id="KW-1185">Reference proteome</keyword>
<dbReference type="AlphaFoldDB" id="A0AAW1YLM2"/>
<evidence type="ECO:0008006" key="4">
    <source>
        <dbReference type="Google" id="ProtNLM"/>
    </source>
</evidence>
<feature type="compositionally biased region" description="Basic residues" evidence="1">
    <location>
        <begin position="114"/>
        <end position="130"/>
    </location>
</feature>
<proteinExistence type="predicted"/>
<gene>
    <name evidence="2" type="ORF">M0R45_005019</name>
</gene>
<feature type="compositionally biased region" description="Polar residues" evidence="1">
    <location>
        <begin position="172"/>
        <end position="183"/>
    </location>
</feature>
<dbReference type="Proteomes" id="UP001457282">
    <property type="component" value="Unassembled WGS sequence"/>
</dbReference>
<accession>A0AAW1YLM2</accession>
<reference evidence="2 3" key="1">
    <citation type="journal article" date="2023" name="G3 (Bethesda)">
        <title>A chromosome-length genome assembly and annotation of blackberry (Rubus argutus, cv. 'Hillquist').</title>
        <authorList>
            <person name="Bruna T."/>
            <person name="Aryal R."/>
            <person name="Dudchenko O."/>
            <person name="Sargent D.J."/>
            <person name="Mead D."/>
            <person name="Buti M."/>
            <person name="Cavallini A."/>
            <person name="Hytonen T."/>
            <person name="Andres J."/>
            <person name="Pham M."/>
            <person name="Weisz D."/>
            <person name="Mascagni F."/>
            <person name="Usai G."/>
            <person name="Natali L."/>
            <person name="Bassil N."/>
            <person name="Fernandez G.E."/>
            <person name="Lomsadze A."/>
            <person name="Armour M."/>
            <person name="Olukolu B."/>
            <person name="Poorten T."/>
            <person name="Britton C."/>
            <person name="Davik J."/>
            <person name="Ashrafi H."/>
            <person name="Aiden E.L."/>
            <person name="Borodovsky M."/>
            <person name="Worthington M."/>
        </authorList>
    </citation>
    <scope>NUCLEOTIDE SEQUENCE [LARGE SCALE GENOMIC DNA]</scope>
    <source>
        <strain evidence="2">PI 553951</strain>
    </source>
</reference>
<evidence type="ECO:0000313" key="2">
    <source>
        <dbReference type="EMBL" id="KAK9949501.1"/>
    </source>
</evidence>